<proteinExistence type="predicted"/>
<evidence type="ECO:0000313" key="3">
    <source>
        <dbReference type="EMBL" id="HGS21353.1"/>
    </source>
</evidence>
<feature type="domain" description="Gfo/Idh/MocA-like oxidoreductase N-terminal" evidence="1">
    <location>
        <begin position="8"/>
        <end position="126"/>
    </location>
</feature>
<sequence length="346" mass="38930">MADDRKNLKFAVLGTGFWSLYQIPAWLEVGGVQLVAVCNRTVEKAEQVARRFGVPRVYSDAEELLKREYDHLDFVDIITAVETHAHLVSLAARYKLPVICQKPMSTDLTSAEMMVAECKAAGVPLYIHENWRWQTPIRALKQALDSGEIGRPFRARIDMISGYPVFENQPFLKELEQFIITDLGSHILDTARYLFGEASSLYCQTRRVHQDIKGEDVATIVLNMGENISVTVNMAYAGNPLEREAFPQTFIFVEGDRGSLELSQDYWLRTTTHTGTLLKRVPPPRYSWIDPAYEVVHASIVACNANLLGALKGEGRAETTGEDNLKTVRLVFASYDSASQDQVIHF</sequence>
<gene>
    <name evidence="3" type="ORF">ENT37_05745</name>
</gene>
<dbReference type="Gene3D" id="3.40.50.720">
    <property type="entry name" value="NAD(P)-binding Rossmann-like Domain"/>
    <property type="match status" value="1"/>
</dbReference>
<protein>
    <submittedName>
        <fullName evidence="3">Gfo/Idh/MocA family oxidoreductase</fullName>
    </submittedName>
</protein>
<dbReference type="Gene3D" id="3.30.360.10">
    <property type="entry name" value="Dihydrodipicolinate Reductase, domain 2"/>
    <property type="match status" value="1"/>
</dbReference>
<evidence type="ECO:0000259" key="2">
    <source>
        <dbReference type="Pfam" id="PF22725"/>
    </source>
</evidence>
<accession>A0A7C4KHF7</accession>
<dbReference type="Pfam" id="PF01408">
    <property type="entry name" value="GFO_IDH_MocA"/>
    <property type="match status" value="1"/>
</dbReference>
<dbReference type="PANTHER" id="PTHR43708">
    <property type="entry name" value="CONSERVED EXPRESSED OXIDOREDUCTASE (EUROFUNG)"/>
    <property type="match status" value="1"/>
</dbReference>
<dbReference type="Pfam" id="PF22725">
    <property type="entry name" value="GFO_IDH_MocA_C3"/>
    <property type="match status" value="1"/>
</dbReference>
<reference evidence="3" key="1">
    <citation type="journal article" date="2020" name="mSystems">
        <title>Genome- and Community-Level Interaction Insights into Carbon Utilization and Element Cycling Functions of Hydrothermarchaeota in Hydrothermal Sediment.</title>
        <authorList>
            <person name="Zhou Z."/>
            <person name="Liu Y."/>
            <person name="Xu W."/>
            <person name="Pan J."/>
            <person name="Luo Z.H."/>
            <person name="Li M."/>
        </authorList>
    </citation>
    <scope>NUCLEOTIDE SEQUENCE [LARGE SCALE GENOMIC DNA]</scope>
    <source>
        <strain evidence="3">SpSt-573</strain>
    </source>
</reference>
<dbReference type="AlphaFoldDB" id="A0A7C4KHF7"/>
<dbReference type="InterPro" id="IPR051317">
    <property type="entry name" value="Gfo/Idh/MocA_oxidoreduct"/>
</dbReference>
<dbReference type="InterPro" id="IPR000683">
    <property type="entry name" value="Gfo/Idh/MocA-like_OxRdtase_N"/>
</dbReference>
<dbReference type="InterPro" id="IPR036291">
    <property type="entry name" value="NAD(P)-bd_dom_sf"/>
</dbReference>
<comment type="caution">
    <text evidence="3">The sequence shown here is derived from an EMBL/GenBank/DDBJ whole genome shotgun (WGS) entry which is preliminary data.</text>
</comment>
<evidence type="ECO:0000259" key="1">
    <source>
        <dbReference type="Pfam" id="PF01408"/>
    </source>
</evidence>
<dbReference type="SUPFAM" id="SSF51735">
    <property type="entry name" value="NAD(P)-binding Rossmann-fold domains"/>
    <property type="match status" value="1"/>
</dbReference>
<feature type="domain" description="GFO/IDH/MocA-like oxidoreductase" evidence="2">
    <location>
        <begin position="137"/>
        <end position="261"/>
    </location>
</feature>
<dbReference type="EMBL" id="DSYK01000293">
    <property type="protein sequence ID" value="HGS21353.1"/>
    <property type="molecule type" value="Genomic_DNA"/>
</dbReference>
<dbReference type="InterPro" id="IPR055170">
    <property type="entry name" value="GFO_IDH_MocA-like_dom"/>
</dbReference>
<dbReference type="PANTHER" id="PTHR43708:SF8">
    <property type="entry name" value="OXIDOREDUCTASE"/>
    <property type="match status" value="1"/>
</dbReference>
<name>A0A7C4KHF7_9CHLR</name>
<dbReference type="GO" id="GO:0000166">
    <property type="term" value="F:nucleotide binding"/>
    <property type="evidence" value="ECO:0007669"/>
    <property type="project" value="InterPro"/>
</dbReference>
<organism evidence="3">
    <name type="scientific">Anaerolinea thermolimosa</name>
    <dbReference type="NCBI Taxonomy" id="229919"/>
    <lineage>
        <taxon>Bacteria</taxon>
        <taxon>Bacillati</taxon>
        <taxon>Chloroflexota</taxon>
        <taxon>Anaerolineae</taxon>
        <taxon>Anaerolineales</taxon>
        <taxon>Anaerolineaceae</taxon>
        <taxon>Anaerolinea</taxon>
    </lineage>
</organism>
<dbReference type="SUPFAM" id="SSF55347">
    <property type="entry name" value="Glyceraldehyde-3-phosphate dehydrogenase-like, C-terminal domain"/>
    <property type="match status" value="1"/>
</dbReference>